<evidence type="ECO:0000313" key="8">
    <source>
        <dbReference type="EMBL" id="TJW10764.1"/>
    </source>
</evidence>
<keyword evidence="4" id="KW-0285">Flavoprotein</keyword>
<dbReference type="GO" id="GO:0009055">
    <property type="term" value="F:electron transfer activity"/>
    <property type="evidence" value="ECO:0007669"/>
    <property type="project" value="InterPro"/>
</dbReference>
<dbReference type="AlphaFoldDB" id="A0A4T9T7N5"/>
<comment type="subunit">
    <text evidence="2">Heterodimer of an alpha and a beta subunit.</text>
</comment>
<comment type="similarity">
    <text evidence="1">Belongs to the ETF alpha-subunit/FixB family.</text>
</comment>
<dbReference type="InterPro" id="IPR029035">
    <property type="entry name" value="DHS-like_NAD/FAD-binding_dom"/>
</dbReference>
<evidence type="ECO:0000256" key="4">
    <source>
        <dbReference type="ARBA" id="ARBA00022630"/>
    </source>
</evidence>
<evidence type="ECO:0000259" key="6">
    <source>
        <dbReference type="Pfam" id="PF00766"/>
    </source>
</evidence>
<evidence type="ECO:0000259" key="7">
    <source>
        <dbReference type="Pfam" id="PF01012"/>
    </source>
</evidence>
<dbReference type="Gene3D" id="3.40.50.1220">
    <property type="entry name" value="TPP-binding domain"/>
    <property type="match status" value="1"/>
</dbReference>
<evidence type="ECO:0000256" key="5">
    <source>
        <dbReference type="ARBA" id="ARBA00025649"/>
    </source>
</evidence>
<comment type="function">
    <text evidence="5">The electron transfer flavoprotein serves as a specific electron acceptor for other dehydrogenases. It transfers the electrons to the main respiratory chain via ETF-ubiquinone oxidoreductase (ETF dehydrogenase).</text>
</comment>
<dbReference type="FunFam" id="3.40.50.1220:FF:000004">
    <property type="entry name" value="Electron transfer flavoprotein"/>
    <property type="match status" value="1"/>
</dbReference>
<dbReference type="Gene3D" id="3.40.50.620">
    <property type="entry name" value="HUPs"/>
    <property type="match status" value="1"/>
</dbReference>
<dbReference type="OrthoDB" id="9770286at2"/>
<dbReference type="PANTHER" id="PTHR43153:SF1">
    <property type="entry name" value="ELECTRON TRANSFER FLAVOPROTEIN SUBUNIT ALPHA, MITOCHONDRIAL"/>
    <property type="match status" value="1"/>
</dbReference>
<dbReference type="InterPro" id="IPR014729">
    <property type="entry name" value="Rossmann-like_a/b/a_fold"/>
</dbReference>
<keyword evidence="9" id="KW-1185">Reference proteome</keyword>
<dbReference type="Proteomes" id="UP000309454">
    <property type="component" value="Unassembled WGS sequence"/>
</dbReference>
<dbReference type="EMBL" id="SSTM01000003">
    <property type="protein sequence ID" value="TJW10764.1"/>
    <property type="molecule type" value="Genomic_DNA"/>
</dbReference>
<dbReference type="Pfam" id="PF01012">
    <property type="entry name" value="ETF"/>
    <property type="match status" value="1"/>
</dbReference>
<evidence type="ECO:0000256" key="2">
    <source>
        <dbReference type="ARBA" id="ARBA00011355"/>
    </source>
</evidence>
<protein>
    <submittedName>
        <fullName evidence="8">Electron transfer flavoprotein subunit alpha/FixB family protein</fullName>
    </submittedName>
</protein>
<evidence type="ECO:0000256" key="1">
    <source>
        <dbReference type="ARBA" id="ARBA00005817"/>
    </source>
</evidence>
<proteinExistence type="inferred from homology"/>
<evidence type="ECO:0000256" key="3">
    <source>
        <dbReference type="ARBA" id="ARBA00022448"/>
    </source>
</evidence>
<accession>A0A4T9T7N5</accession>
<keyword evidence="3" id="KW-0813">Transport</keyword>
<comment type="caution">
    <text evidence="8">The sequence shown here is derived from an EMBL/GenBank/DDBJ whole genome shotgun (WGS) entry which is preliminary data.</text>
</comment>
<dbReference type="InterPro" id="IPR014731">
    <property type="entry name" value="ETF_asu_C"/>
</dbReference>
<evidence type="ECO:0000313" key="9">
    <source>
        <dbReference type="Proteomes" id="UP000309454"/>
    </source>
</evidence>
<dbReference type="RefSeq" id="WP_136845753.1">
    <property type="nucleotide sequence ID" value="NZ_CANPEU010000008.1"/>
</dbReference>
<dbReference type="GO" id="GO:0033539">
    <property type="term" value="P:fatty acid beta-oxidation using acyl-CoA dehydrogenase"/>
    <property type="evidence" value="ECO:0007669"/>
    <property type="project" value="TreeGrafter"/>
</dbReference>
<dbReference type="InterPro" id="IPR001308">
    <property type="entry name" value="ETF_a/FixB"/>
</dbReference>
<gene>
    <name evidence="8" type="ORF">E5982_05695</name>
</gene>
<dbReference type="SUPFAM" id="SSF52467">
    <property type="entry name" value="DHS-like NAD/FAD-binding domain"/>
    <property type="match status" value="1"/>
</dbReference>
<organism evidence="8 9">
    <name type="scientific">Parvibacter caecicola</name>
    <dbReference type="NCBI Taxonomy" id="747645"/>
    <lineage>
        <taxon>Bacteria</taxon>
        <taxon>Bacillati</taxon>
        <taxon>Actinomycetota</taxon>
        <taxon>Coriobacteriia</taxon>
        <taxon>Coriobacteriales</taxon>
        <taxon>Coriobacteriaceae</taxon>
        <taxon>Parvibacter</taxon>
    </lineage>
</organism>
<feature type="domain" description="Electron transfer flavoprotein alpha subunit C-terminal" evidence="6">
    <location>
        <begin position="174"/>
        <end position="254"/>
    </location>
</feature>
<dbReference type="Pfam" id="PF00766">
    <property type="entry name" value="ETF_alpha"/>
    <property type="match status" value="1"/>
</dbReference>
<dbReference type="SUPFAM" id="SSF52402">
    <property type="entry name" value="Adenine nucleotide alpha hydrolases-like"/>
    <property type="match status" value="1"/>
</dbReference>
<dbReference type="PANTHER" id="PTHR43153">
    <property type="entry name" value="ELECTRON TRANSFER FLAVOPROTEIN ALPHA"/>
    <property type="match status" value="1"/>
</dbReference>
<name>A0A4T9T7N5_9ACTN</name>
<reference evidence="8 9" key="1">
    <citation type="submission" date="2019-04" db="EMBL/GenBank/DDBJ databases">
        <title>Microbes associate with the intestines of laboratory mice.</title>
        <authorList>
            <person name="Navarre W."/>
            <person name="Wong E."/>
            <person name="Huang K.C."/>
            <person name="Tropini C."/>
            <person name="Ng K."/>
            <person name="Yu B."/>
        </authorList>
    </citation>
    <scope>NUCLEOTIDE SEQUENCE [LARGE SCALE GENOMIC DNA]</scope>
    <source>
        <strain evidence="8 9">NM48_B13</strain>
    </source>
</reference>
<feature type="domain" description="Electron transfer flavoprotein alpha/beta-subunit N-terminal" evidence="7">
    <location>
        <begin position="40"/>
        <end position="152"/>
    </location>
</feature>
<dbReference type="InterPro" id="IPR014730">
    <property type="entry name" value="ETF_a/b_N"/>
</dbReference>
<sequence>MKTLVIAENEAAARELAAGARAYADEVVYATFADPVTGIADKCLVVEVPEGQAKEAAFDTFAKILADEDPQMVFFEPTRRLKALVGRLAAHNGASVMTDISAIDEESVQTRYFGGIAERTAKSVTPVAFCSAGAGTFKDAEPSGTDVVETVEYVAPAVTLECVERETLPPAEVDLTAADKVVAAGRGFGSEEELEEARTFCKAIGAELGCTRPLTETEDWFPREAYIGISGLMLSPEVYVGIGVSGQMQHMVGVDRAHVAFAINKDAHAPIFDKVDYGLVGAINDVLPKINAKLS</sequence>
<dbReference type="GO" id="GO:0050660">
    <property type="term" value="F:flavin adenine dinucleotide binding"/>
    <property type="evidence" value="ECO:0007669"/>
    <property type="project" value="InterPro"/>
</dbReference>